<dbReference type="RefSeq" id="WP_047897575.1">
    <property type="nucleotide sequence ID" value="NZ_AEJF01000236.1"/>
</dbReference>
<reference evidence="1 2" key="1">
    <citation type="journal article" date="2015" name="Genome Announc.">
        <title>Draft Genome Sequence of Burkholderia sp. Strain PML1(12), an Ectomycorrhizosphere-Inhabiting Bacterium with Effective Mineral-Weathering Ability.</title>
        <authorList>
            <person name="Uroz S."/>
            <person name="Oger P."/>
        </authorList>
    </citation>
    <scope>NUCLEOTIDE SEQUENCE [LARGE SCALE GENOMIC DNA]</scope>
    <source>
        <strain evidence="2">PML1(12)</strain>
    </source>
</reference>
<dbReference type="InterPro" id="IPR011008">
    <property type="entry name" value="Dimeric_a/b-barrel"/>
</dbReference>
<dbReference type="SUPFAM" id="SSF54909">
    <property type="entry name" value="Dimeric alpha+beta barrel"/>
    <property type="match status" value="1"/>
</dbReference>
<dbReference type="PATRIC" id="fig|908627.4.peg.8722"/>
<dbReference type="AlphaFoldDB" id="A0A0J1CK31"/>
<gene>
    <name evidence="1" type="ORF">EOS_38945</name>
</gene>
<sequence>MYTATFIFAAGALDETFHALDREIALIVKSIPGYLGEETWENASTGLVSTVYYWETFDALKTLMNHPKHLAAKEQQARWLKGYQVVIAKVIGCYGDGGIAHPLGPWHSSAHTE</sequence>
<keyword evidence="1" id="KW-0560">Oxidoreductase</keyword>
<accession>A0A0J1CK31</accession>
<dbReference type="Proteomes" id="UP000035963">
    <property type="component" value="Unassembled WGS sequence"/>
</dbReference>
<keyword evidence="1" id="KW-0503">Monooxygenase</keyword>
<proteinExistence type="predicted"/>
<dbReference type="EMBL" id="AEJF01000236">
    <property type="protein sequence ID" value="KLU20924.1"/>
    <property type="molecule type" value="Genomic_DNA"/>
</dbReference>
<name>A0A0J1CK31_9BURK</name>
<evidence type="ECO:0000313" key="1">
    <source>
        <dbReference type="EMBL" id="KLU20924.1"/>
    </source>
</evidence>
<comment type="caution">
    <text evidence="1">The sequence shown here is derived from an EMBL/GenBank/DDBJ whole genome shotgun (WGS) entry which is preliminary data.</text>
</comment>
<dbReference type="OrthoDB" id="6064772at2"/>
<keyword evidence="2" id="KW-1185">Reference proteome</keyword>
<protein>
    <submittedName>
        <fullName evidence="1">Antibiotic biosynthesis monooxygenase</fullName>
    </submittedName>
</protein>
<dbReference type="GO" id="GO:0004497">
    <property type="term" value="F:monooxygenase activity"/>
    <property type="evidence" value="ECO:0007669"/>
    <property type="project" value="UniProtKB-KW"/>
</dbReference>
<dbReference type="Gene3D" id="3.30.70.100">
    <property type="match status" value="1"/>
</dbReference>
<organism evidence="1 2">
    <name type="scientific">Caballeronia mineralivorans PML1(12)</name>
    <dbReference type="NCBI Taxonomy" id="908627"/>
    <lineage>
        <taxon>Bacteria</taxon>
        <taxon>Pseudomonadati</taxon>
        <taxon>Pseudomonadota</taxon>
        <taxon>Betaproteobacteria</taxon>
        <taxon>Burkholderiales</taxon>
        <taxon>Burkholderiaceae</taxon>
        <taxon>Caballeronia</taxon>
    </lineage>
</organism>
<evidence type="ECO:0000313" key="2">
    <source>
        <dbReference type="Proteomes" id="UP000035963"/>
    </source>
</evidence>